<keyword evidence="8" id="KW-0275">Fatty acid biosynthesis</keyword>
<keyword evidence="3" id="KW-0963">Cytoplasm</keyword>
<organism evidence="12 13">
    <name type="scientific">Actinokineospora guangxiensis</name>
    <dbReference type="NCBI Taxonomy" id="1490288"/>
    <lineage>
        <taxon>Bacteria</taxon>
        <taxon>Bacillati</taxon>
        <taxon>Actinomycetota</taxon>
        <taxon>Actinomycetes</taxon>
        <taxon>Pseudonocardiales</taxon>
        <taxon>Pseudonocardiaceae</taxon>
        <taxon>Actinokineospora</taxon>
    </lineage>
</organism>
<dbReference type="InterPro" id="IPR013747">
    <property type="entry name" value="ACP_syn_III_C"/>
</dbReference>
<evidence type="ECO:0000256" key="1">
    <source>
        <dbReference type="ARBA" id="ARBA00005189"/>
    </source>
</evidence>
<evidence type="ECO:0000256" key="6">
    <source>
        <dbReference type="ARBA" id="ARBA00022832"/>
    </source>
</evidence>
<evidence type="ECO:0000256" key="5">
    <source>
        <dbReference type="ARBA" id="ARBA00022679"/>
    </source>
</evidence>
<keyword evidence="5" id="KW-0808">Transferase</keyword>
<dbReference type="RefSeq" id="WP_378244709.1">
    <property type="nucleotide sequence ID" value="NZ_JBHSKF010000002.1"/>
</dbReference>
<evidence type="ECO:0000313" key="13">
    <source>
        <dbReference type="Proteomes" id="UP001596157"/>
    </source>
</evidence>
<dbReference type="SUPFAM" id="SSF53901">
    <property type="entry name" value="Thiolase-like"/>
    <property type="match status" value="1"/>
</dbReference>
<reference evidence="13" key="1">
    <citation type="journal article" date="2019" name="Int. J. Syst. Evol. Microbiol.">
        <title>The Global Catalogue of Microorganisms (GCM) 10K type strain sequencing project: providing services to taxonomists for standard genome sequencing and annotation.</title>
        <authorList>
            <consortium name="The Broad Institute Genomics Platform"/>
            <consortium name="The Broad Institute Genome Sequencing Center for Infectious Disease"/>
            <person name="Wu L."/>
            <person name="Ma J."/>
        </authorList>
    </citation>
    <scope>NUCLEOTIDE SEQUENCE [LARGE SCALE GENOMIC DNA]</scope>
    <source>
        <strain evidence="13">CCUG 59778</strain>
    </source>
</reference>
<sequence>MAIGILGTGSYVPQRIVTNEDIAALVPDATPEWILSRTGIQTRRWAADDEATSDLAAHAARRALEHAGLAVGRIDHLIVSTSTGDFPQPPTATVVQDLLGASEAACLDINVVCAGFVYGLELARGLIAANPGTHALVIGADLYSRILDFGDRRTSVLLGDGAGAAVVGAVPDGRGFLDVDLSSFGDAQDLIKVAAGGSRTPTTARTVADNGHVFTMQGRKVRDFVLDNVPPMLAKQLSRAGVTTGDVDCFVPHQANGVLLRLLAEHCGLADAHTHLVVQRYGNVGSASVPVALDDAVRSGRVTDGSLVLLTAFGGGMSVGSCLTRWSA</sequence>
<feature type="domain" description="Beta-ketoacyl-[acyl-carrier-protein] synthase III C-terminal" evidence="10">
    <location>
        <begin position="237"/>
        <end position="326"/>
    </location>
</feature>
<dbReference type="PANTHER" id="PTHR34069:SF2">
    <property type="entry name" value="BETA-KETOACYL-[ACYL-CARRIER-PROTEIN] SYNTHASE III"/>
    <property type="match status" value="1"/>
</dbReference>
<evidence type="ECO:0000256" key="7">
    <source>
        <dbReference type="ARBA" id="ARBA00023098"/>
    </source>
</evidence>
<comment type="pathway">
    <text evidence="1">Lipid metabolism.</text>
</comment>
<keyword evidence="13" id="KW-1185">Reference proteome</keyword>
<dbReference type="NCBIfam" id="NF006829">
    <property type="entry name" value="PRK09352.1"/>
    <property type="match status" value="1"/>
</dbReference>
<keyword evidence="4" id="KW-0444">Lipid biosynthesis</keyword>
<dbReference type="Gene3D" id="3.40.47.10">
    <property type="match status" value="1"/>
</dbReference>
<dbReference type="PANTHER" id="PTHR34069">
    <property type="entry name" value="3-OXOACYL-[ACYL-CARRIER-PROTEIN] SYNTHASE 3"/>
    <property type="match status" value="1"/>
</dbReference>
<evidence type="ECO:0000259" key="11">
    <source>
        <dbReference type="Pfam" id="PF08545"/>
    </source>
</evidence>
<dbReference type="InterPro" id="IPR004655">
    <property type="entry name" value="FabH"/>
</dbReference>
<evidence type="ECO:0000256" key="8">
    <source>
        <dbReference type="ARBA" id="ARBA00023160"/>
    </source>
</evidence>
<protein>
    <submittedName>
        <fullName evidence="12">3-oxoacyl-ACP synthase III family protein</fullName>
    </submittedName>
</protein>
<dbReference type="Proteomes" id="UP001596157">
    <property type="component" value="Unassembled WGS sequence"/>
</dbReference>
<evidence type="ECO:0000256" key="9">
    <source>
        <dbReference type="ARBA" id="ARBA00023315"/>
    </source>
</evidence>
<dbReference type="InterPro" id="IPR013751">
    <property type="entry name" value="ACP_syn_III_N"/>
</dbReference>
<dbReference type="Pfam" id="PF08541">
    <property type="entry name" value="ACP_syn_III_C"/>
    <property type="match status" value="1"/>
</dbReference>
<dbReference type="InterPro" id="IPR016039">
    <property type="entry name" value="Thiolase-like"/>
</dbReference>
<evidence type="ECO:0000313" key="12">
    <source>
        <dbReference type="EMBL" id="MFC5286614.1"/>
    </source>
</evidence>
<accession>A0ABW0EGX6</accession>
<evidence type="ECO:0000256" key="4">
    <source>
        <dbReference type="ARBA" id="ARBA00022516"/>
    </source>
</evidence>
<keyword evidence="6" id="KW-0276">Fatty acid metabolism</keyword>
<dbReference type="NCBIfam" id="TIGR00747">
    <property type="entry name" value="fabH"/>
    <property type="match status" value="1"/>
</dbReference>
<evidence type="ECO:0000256" key="3">
    <source>
        <dbReference type="ARBA" id="ARBA00022490"/>
    </source>
</evidence>
<name>A0ABW0EGX6_9PSEU</name>
<feature type="domain" description="Beta-ketoacyl-[acyl-carrier-protein] synthase III N-terminal" evidence="11">
    <location>
        <begin position="107"/>
        <end position="183"/>
    </location>
</feature>
<dbReference type="EMBL" id="JBHSKF010000002">
    <property type="protein sequence ID" value="MFC5286614.1"/>
    <property type="molecule type" value="Genomic_DNA"/>
</dbReference>
<keyword evidence="9" id="KW-0012">Acyltransferase</keyword>
<evidence type="ECO:0000259" key="10">
    <source>
        <dbReference type="Pfam" id="PF08541"/>
    </source>
</evidence>
<dbReference type="CDD" id="cd00830">
    <property type="entry name" value="KAS_III"/>
    <property type="match status" value="1"/>
</dbReference>
<comment type="similarity">
    <text evidence="2">Belongs to the thiolase-like superfamily. FabH family.</text>
</comment>
<comment type="caution">
    <text evidence="12">The sequence shown here is derived from an EMBL/GenBank/DDBJ whole genome shotgun (WGS) entry which is preliminary data.</text>
</comment>
<evidence type="ECO:0000256" key="2">
    <source>
        <dbReference type="ARBA" id="ARBA00008642"/>
    </source>
</evidence>
<keyword evidence="7" id="KW-0443">Lipid metabolism</keyword>
<dbReference type="Pfam" id="PF08545">
    <property type="entry name" value="ACP_syn_III"/>
    <property type="match status" value="1"/>
</dbReference>
<proteinExistence type="inferred from homology"/>
<gene>
    <name evidence="12" type="ORF">ACFPM7_06090</name>
</gene>